<dbReference type="GO" id="GO:0030170">
    <property type="term" value="F:pyridoxal phosphate binding"/>
    <property type="evidence" value="ECO:0007669"/>
    <property type="project" value="InterPro"/>
</dbReference>
<keyword evidence="1" id="KW-0663">Pyridoxal phosphate</keyword>
<dbReference type="InterPro" id="IPR015422">
    <property type="entry name" value="PyrdxlP-dep_Trfase_small"/>
</dbReference>
<dbReference type="eggNOG" id="KOG0256">
    <property type="taxonomic scope" value="Eukaryota"/>
</dbReference>
<dbReference type="GO" id="GO:0016847">
    <property type="term" value="F:1-aminocyclopropane-1-carboxylate synthase activity"/>
    <property type="evidence" value="ECO:0007669"/>
    <property type="project" value="UniProtKB-EC"/>
</dbReference>
<evidence type="ECO:0000313" key="3">
    <source>
        <dbReference type="EMBL" id="EME31105.1"/>
    </source>
</evidence>
<reference evidence="4" key="1">
    <citation type="journal article" date="2013" name="Science">
        <title>Gene transfer from bacteria and archaea facilitated evolution of an extremophilic eukaryote.</title>
        <authorList>
            <person name="Schonknecht G."/>
            <person name="Chen W.H."/>
            <person name="Ternes C.M."/>
            <person name="Barbier G.G."/>
            <person name="Shrestha R.P."/>
            <person name="Stanke M."/>
            <person name="Brautigam A."/>
            <person name="Baker B.J."/>
            <person name="Banfield J.F."/>
            <person name="Garavito R.M."/>
            <person name="Carr K."/>
            <person name="Wilkerson C."/>
            <person name="Rensing S.A."/>
            <person name="Gagneul D."/>
            <person name="Dickenson N.E."/>
            <person name="Oesterhelt C."/>
            <person name="Lercher M.J."/>
            <person name="Weber A.P."/>
        </authorList>
    </citation>
    <scope>NUCLEOTIDE SEQUENCE [LARGE SCALE GENOMIC DNA]</scope>
    <source>
        <strain evidence="4">074W</strain>
    </source>
</reference>
<gene>
    <name evidence="3" type="ORF">Gasu_16050</name>
</gene>
<dbReference type="AlphaFoldDB" id="M2X3V2"/>
<dbReference type="OMA" id="PYYGTFV"/>
<evidence type="ECO:0000313" key="4">
    <source>
        <dbReference type="Proteomes" id="UP000030680"/>
    </source>
</evidence>
<dbReference type="GO" id="GO:0008483">
    <property type="term" value="F:transaminase activity"/>
    <property type="evidence" value="ECO:0007669"/>
    <property type="project" value="TreeGrafter"/>
</dbReference>
<dbReference type="PANTHER" id="PTHR43795">
    <property type="entry name" value="BIFUNCTIONAL ASPARTATE AMINOTRANSFERASE AND GLUTAMATE/ASPARTATE-PREPHENATE AMINOTRANSFERASE-RELATED"/>
    <property type="match status" value="1"/>
</dbReference>
<sequence>MSFGLIQLMEKSQVAQVSSRVQHLLQPFSPHLEASFSAWKDPFDPIHNTNGYINFAVAENKLSVDLLLEKLKHCRDIPGSVLGYDDMRGSEPFRKQIANLLETYFFHRSVDADGIFCCAGAGCALDLLFNCLLEEGDGVLLPAPYYPGFIHDIEGRARCKPVIVEPTGNHFRFQLADLDKKLSECHQSGQPVKALLLCSPNNPLGFVFSREELENIVSWTRQNGLQLIVDEIYGLSVFSKSSKMVSIGSVLEHLGNDVHFVWSFSKDFCMSGLRAGVIYSENMEIRNALRFLPYFCGVSGDTQFALTKVLSDSEFVQSFIRENTNRLYETYRVHCDCLDKMGIPYVPSEAGFFIWMDCNKYMSSRTFENERAIWQSLFEKAKVVVTPGEVCQSTQPGWFRCCFSAASPEAAKVAWNRVEQVMSSLSVSKNDPESTRM</sequence>
<dbReference type="RefSeq" id="XP_005707625.1">
    <property type="nucleotide sequence ID" value="XM_005707568.1"/>
</dbReference>
<dbReference type="OrthoDB" id="691673at2759"/>
<proteinExistence type="predicted"/>
<dbReference type="CDD" id="cd00609">
    <property type="entry name" value="AAT_like"/>
    <property type="match status" value="1"/>
</dbReference>
<dbReference type="Proteomes" id="UP000030680">
    <property type="component" value="Unassembled WGS sequence"/>
</dbReference>
<dbReference type="InterPro" id="IPR004839">
    <property type="entry name" value="Aminotransferase_I/II_large"/>
</dbReference>
<organism evidence="3 4">
    <name type="scientific">Galdieria sulphuraria</name>
    <name type="common">Red alga</name>
    <dbReference type="NCBI Taxonomy" id="130081"/>
    <lineage>
        <taxon>Eukaryota</taxon>
        <taxon>Rhodophyta</taxon>
        <taxon>Bangiophyceae</taxon>
        <taxon>Galdieriales</taxon>
        <taxon>Galdieriaceae</taxon>
        <taxon>Galdieria</taxon>
    </lineage>
</organism>
<accession>M2X3V2</accession>
<feature type="domain" description="Aminotransferase class I/classII large" evidence="2">
    <location>
        <begin position="54"/>
        <end position="414"/>
    </location>
</feature>
<dbReference type="InterPro" id="IPR050478">
    <property type="entry name" value="Ethylene_sulfur-biosynth"/>
</dbReference>
<dbReference type="PANTHER" id="PTHR43795:SF39">
    <property type="entry name" value="AMINOTRANSFERASE CLASS I_CLASSII DOMAIN-CONTAINING PROTEIN"/>
    <property type="match status" value="1"/>
</dbReference>
<dbReference type="PRINTS" id="PR00753">
    <property type="entry name" value="ACCSYNTHASE"/>
</dbReference>
<dbReference type="InterPro" id="IPR015424">
    <property type="entry name" value="PyrdxlP-dep_Trfase"/>
</dbReference>
<dbReference type="Gene3D" id="3.40.640.10">
    <property type="entry name" value="Type I PLP-dependent aspartate aminotransferase-like (Major domain)"/>
    <property type="match status" value="1"/>
</dbReference>
<dbReference type="STRING" id="130081.M2X3V2"/>
<dbReference type="Pfam" id="PF00155">
    <property type="entry name" value="Aminotran_1_2"/>
    <property type="match status" value="1"/>
</dbReference>
<evidence type="ECO:0000259" key="2">
    <source>
        <dbReference type="Pfam" id="PF00155"/>
    </source>
</evidence>
<protein>
    <submittedName>
        <fullName evidence="3">1-aminocyclopropane-1-carboxylate synthase</fullName>
        <ecNumber evidence="3">4.4.1.14</ecNumber>
    </submittedName>
</protein>
<dbReference type="SUPFAM" id="SSF53383">
    <property type="entry name" value="PLP-dependent transferases"/>
    <property type="match status" value="1"/>
</dbReference>
<dbReference type="InterPro" id="IPR015421">
    <property type="entry name" value="PyrdxlP-dep_Trfase_major"/>
</dbReference>
<dbReference type="Gene3D" id="3.90.1150.10">
    <property type="entry name" value="Aspartate Aminotransferase, domain 1"/>
    <property type="match status" value="1"/>
</dbReference>
<name>M2X3V2_GALSU</name>
<dbReference type="GeneID" id="17089854"/>
<dbReference type="Gramene" id="EME31105">
    <property type="protein sequence ID" value="EME31105"/>
    <property type="gene ID" value="Gasu_16050"/>
</dbReference>
<dbReference type="KEGG" id="gsl:Gasu_16050"/>
<evidence type="ECO:0000256" key="1">
    <source>
        <dbReference type="ARBA" id="ARBA00022898"/>
    </source>
</evidence>
<keyword evidence="4" id="KW-1185">Reference proteome</keyword>
<dbReference type="EMBL" id="KB454494">
    <property type="protein sequence ID" value="EME31105.1"/>
    <property type="molecule type" value="Genomic_DNA"/>
</dbReference>
<keyword evidence="3" id="KW-0456">Lyase</keyword>
<dbReference type="EC" id="4.4.1.14" evidence="3"/>